<dbReference type="Proteomes" id="UP000275777">
    <property type="component" value="Chromosome"/>
</dbReference>
<organism evidence="3 4">
    <name type="scientific">Chromobacterium violaceum</name>
    <dbReference type="NCBI Taxonomy" id="536"/>
    <lineage>
        <taxon>Bacteria</taxon>
        <taxon>Pseudomonadati</taxon>
        <taxon>Pseudomonadota</taxon>
        <taxon>Betaproteobacteria</taxon>
        <taxon>Neisseriales</taxon>
        <taxon>Chromobacteriaceae</taxon>
        <taxon>Chromobacterium</taxon>
    </lineage>
</organism>
<evidence type="ECO:0000259" key="2">
    <source>
        <dbReference type="Pfam" id="PF22776"/>
    </source>
</evidence>
<keyword evidence="1" id="KW-0769">Symport</keyword>
<feature type="domain" description="K+ potassium transporter C-terminal" evidence="2">
    <location>
        <begin position="2"/>
        <end position="47"/>
    </location>
</feature>
<keyword evidence="1" id="KW-0813">Transport</keyword>
<reference evidence="3 4" key="1">
    <citation type="submission" date="2018-12" db="EMBL/GenBank/DDBJ databases">
        <authorList>
            <consortium name="Pathogen Informatics"/>
        </authorList>
    </citation>
    <scope>NUCLEOTIDE SEQUENCE [LARGE SCALE GENOMIC DNA]</scope>
    <source>
        <strain evidence="3 4">NCTC9695</strain>
    </source>
</reference>
<dbReference type="Pfam" id="PF22776">
    <property type="entry name" value="K_trans_C"/>
    <property type="match status" value="1"/>
</dbReference>
<dbReference type="GO" id="GO:0015293">
    <property type="term" value="F:symporter activity"/>
    <property type="evidence" value="ECO:0007669"/>
    <property type="project" value="UniProtKB-KW"/>
</dbReference>
<accession>A0A447TEX6</accession>
<dbReference type="AlphaFoldDB" id="A0A447TEX6"/>
<proteinExistence type="predicted"/>
<evidence type="ECO:0000256" key="1">
    <source>
        <dbReference type="ARBA" id="ARBA00022847"/>
    </source>
</evidence>
<gene>
    <name evidence="3" type="ORF">NCTC9695_03954</name>
</gene>
<evidence type="ECO:0000313" key="4">
    <source>
        <dbReference type="Proteomes" id="UP000275777"/>
    </source>
</evidence>
<dbReference type="EMBL" id="LR134182">
    <property type="protein sequence ID" value="VEB43495.1"/>
    <property type="molecule type" value="Genomic_DNA"/>
</dbReference>
<dbReference type="InterPro" id="IPR053952">
    <property type="entry name" value="K_trans_C"/>
</dbReference>
<sequence length="47" mass="5159">MAAPGSGGLKRWLVGVFAFLRQNERSATLYFGLPPNRVVELGARIEL</sequence>
<evidence type="ECO:0000313" key="3">
    <source>
        <dbReference type="EMBL" id="VEB43495.1"/>
    </source>
</evidence>
<name>A0A447TEX6_CHRVL</name>
<protein>
    <recommendedName>
        <fullName evidence="2">K+ potassium transporter C-terminal domain-containing protein</fullName>
    </recommendedName>
</protein>